<name>A0AAN9IAV2_CROPI</name>
<feature type="region of interest" description="Disordered" evidence="1">
    <location>
        <begin position="117"/>
        <end position="154"/>
    </location>
</feature>
<sequence>MCRKIRHAFSSNPAIRAFHRISSHPHQEPKPVITDSNSPSSTPTNIPIQTKHHKTNIENSGAIPIKFEKSSARPTKGDDGFKGGEQQHSSSEKQGKKSMDINDTFNDYIKRAKVKIRTVSNLGRGQSNPTTAPDHDQAQHHGTTNKKDSNKDQFSDFIHRAKKKIRTTTIVGKRG</sequence>
<organism evidence="2 3">
    <name type="scientific">Crotalaria pallida</name>
    <name type="common">Smooth rattlebox</name>
    <name type="synonym">Crotalaria striata</name>
    <dbReference type="NCBI Taxonomy" id="3830"/>
    <lineage>
        <taxon>Eukaryota</taxon>
        <taxon>Viridiplantae</taxon>
        <taxon>Streptophyta</taxon>
        <taxon>Embryophyta</taxon>
        <taxon>Tracheophyta</taxon>
        <taxon>Spermatophyta</taxon>
        <taxon>Magnoliopsida</taxon>
        <taxon>eudicotyledons</taxon>
        <taxon>Gunneridae</taxon>
        <taxon>Pentapetalae</taxon>
        <taxon>rosids</taxon>
        <taxon>fabids</taxon>
        <taxon>Fabales</taxon>
        <taxon>Fabaceae</taxon>
        <taxon>Papilionoideae</taxon>
        <taxon>50 kb inversion clade</taxon>
        <taxon>genistoids sensu lato</taxon>
        <taxon>core genistoids</taxon>
        <taxon>Crotalarieae</taxon>
        <taxon>Crotalaria</taxon>
    </lineage>
</organism>
<reference evidence="2 3" key="1">
    <citation type="submission" date="2024-01" db="EMBL/GenBank/DDBJ databases">
        <title>The genomes of 5 underutilized Papilionoideae crops provide insights into root nodulation and disease resistanc.</title>
        <authorList>
            <person name="Yuan L."/>
        </authorList>
    </citation>
    <scope>NUCLEOTIDE SEQUENCE [LARGE SCALE GENOMIC DNA]</scope>
    <source>
        <strain evidence="2">ZHUSHIDOU_FW_LH</strain>
        <tissue evidence="2">Leaf</tissue>
    </source>
</reference>
<accession>A0AAN9IAV2</accession>
<feature type="compositionally biased region" description="Polar residues" evidence="1">
    <location>
        <begin position="118"/>
        <end position="131"/>
    </location>
</feature>
<feature type="region of interest" description="Disordered" evidence="1">
    <location>
        <begin position="24"/>
        <end position="104"/>
    </location>
</feature>
<dbReference type="EMBL" id="JAYWIO010000004">
    <property type="protein sequence ID" value="KAK7270250.1"/>
    <property type="molecule type" value="Genomic_DNA"/>
</dbReference>
<dbReference type="Proteomes" id="UP001372338">
    <property type="component" value="Unassembled WGS sequence"/>
</dbReference>
<evidence type="ECO:0000313" key="3">
    <source>
        <dbReference type="Proteomes" id="UP001372338"/>
    </source>
</evidence>
<feature type="compositionally biased region" description="Low complexity" evidence="1">
    <location>
        <begin position="33"/>
        <end position="48"/>
    </location>
</feature>
<evidence type="ECO:0000313" key="2">
    <source>
        <dbReference type="EMBL" id="KAK7270250.1"/>
    </source>
</evidence>
<feature type="compositionally biased region" description="Basic and acidic residues" evidence="1">
    <location>
        <begin position="66"/>
        <end position="82"/>
    </location>
</feature>
<dbReference type="AlphaFoldDB" id="A0AAN9IAV2"/>
<feature type="compositionally biased region" description="Basic and acidic residues" evidence="1">
    <location>
        <begin position="133"/>
        <end position="154"/>
    </location>
</feature>
<dbReference type="PANTHER" id="PTHR36746:SF5">
    <property type="match status" value="1"/>
</dbReference>
<protein>
    <submittedName>
        <fullName evidence="2">Uncharacterized protein</fullName>
    </submittedName>
</protein>
<evidence type="ECO:0000256" key="1">
    <source>
        <dbReference type="SAM" id="MobiDB-lite"/>
    </source>
</evidence>
<proteinExistence type="predicted"/>
<feature type="compositionally biased region" description="Basic and acidic residues" evidence="1">
    <location>
        <begin position="90"/>
        <end position="100"/>
    </location>
</feature>
<comment type="caution">
    <text evidence="2">The sequence shown here is derived from an EMBL/GenBank/DDBJ whole genome shotgun (WGS) entry which is preliminary data.</text>
</comment>
<keyword evidence="3" id="KW-1185">Reference proteome</keyword>
<dbReference type="PANTHER" id="PTHR36746">
    <property type="entry name" value="BNAC04G51760D PROTEIN"/>
    <property type="match status" value="1"/>
</dbReference>
<gene>
    <name evidence="2" type="ORF">RIF29_23257</name>
</gene>